<dbReference type="AlphaFoldDB" id="A0A516V4T6"/>
<protein>
    <submittedName>
        <fullName evidence="8">Sulfotransferase family protein</fullName>
    </submittedName>
</protein>
<dbReference type="InterPro" id="IPR027417">
    <property type="entry name" value="P-loop_NTPase"/>
</dbReference>
<dbReference type="SUPFAM" id="SSF52540">
    <property type="entry name" value="P-loop containing nucleoside triphosphate hydrolases"/>
    <property type="match status" value="1"/>
</dbReference>
<evidence type="ECO:0000313" key="8">
    <source>
        <dbReference type="EMBL" id="QDQ73555.1"/>
    </source>
</evidence>
<keyword evidence="6" id="KW-0472">Membrane</keyword>
<keyword evidence="3" id="KW-0812">Transmembrane</keyword>
<dbReference type="Pfam" id="PF03567">
    <property type="entry name" value="Sulfotransfer_2"/>
    <property type="match status" value="1"/>
</dbReference>
<dbReference type="GO" id="GO:0016051">
    <property type="term" value="P:carbohydrate biosynthetic process"/>
    <property type="evidence" value="ECO:0007669"/>
    <property type="project" value="InterPro"/>
</dbReference>
<organism evidence="8 9">
    <name type="scientific">Pseudoluteimonas lycopersici</name>
    <dbReference type="NCBI Taxonomy" id="1324796"/>
    <lineage>
        <taxon>Bacteria</taxon>
        <taxon>Pseudomonadati</taxon>
        <taxon>Pseudomonadota</taxon>
        <taxon>Gammaproteobacteria</taxon>
        <taxon>Lysobacterales</taxon>
        <taxon>Lysobacteraceae</taxon>
        <taxon>Pseudoluteimonas</taxon>
    </lineage>
</organism>
<evidence type="ECO:0000256" key="6">
    <source>
        <dbReference type="ARBA" id="ARBA00023136"/>
    </source>
</evidence>
<keyword evidence="9" id="KW-1185">Reference proteome</keyword>
<dbReference type="InterPro" id="IPR018011">
    <property type="entry name" value="Carb_sulfotrans_8-10"/>
</dbReference>
<dbReference type="PANTHER" id="PTHR12137">
    <property type="entry name" value="CARBOHYDRATE SULFOTRANSFERASE"/>
    <property type="match status" value="1"/>
</dbReference>
<dbReference type="Gene3D" id="3.40.50.300">
    <property type="entry name" value="P-loop containing nucleotide triphosphate hydrolases"/>
    <property type="match status" value="1"/>
</dbReference>
<name>A0A516V4T6_9GAMM</name>
<dbReference type="InterPro" id="IPR005331">
    <property type="entry name" value="Sulfotransferase"/>
</dbReference>
<keyword evidence="5" id="KW-0333">Golgi apparatus</keyword>
<comment type="subcellular location">
    <subcellularLocation>
        <location evidence="1">Golgi apparatus membrane</location>
        <topology evidence="1">Single-pass type II membrane protein</topology>
    </subcellularLocation>
</comment>
<evidence type="ECO:0000256" key="2">
    <source>
        <dbReference type="ARBA" id="ARBA00022679"/>
    </source>
</evidence>
<evidence type="ECO:0000313" key="9">
    <source>
        <dbReference type="Proteomes" id="UP000315891"/>
    </source>
</evidence>
<gene>
    <name evidence="8" type="ORF">FNZ56_06545</name>
</gene>
<accession>A0A516V4T6</accession>
<sequence length="207" mass="24052">MIVSHAHRYVFVPIPKTGTHAVRQALREHLGPDDIEQVGLFEQKKFPWPELASLGHGHFSLRQVAPFLGPDVMRDYLKFAFVRNPFDRFVSYCSFMTRQAGDFDRDPRATMHRILFELRPLNHVHFQPQYTLLVDERGALATDFIGRVETMQESYDALCARIGIPGRALDKVNGSRRGDYRQYYDRDLVDGVAQLYARDLQLFGYRF</sequence>
<reference evidence="8 9" key="1">
    <citation type="submission" date="2019-07" db="EMBL/GenBank/DDBJ databases">
        <title>Lysobacter weifangensis sp. nov., isolated from bensulfuron-methyl contaminated farmland soil.</title>
        <authorList>
            <person name="Zhao H."/>
        </authorList>
    </citation>
    <scope>NUCLEOTIDE SEQUENCE [LARGE SCALE GENOMIC DNA]</scope>
    <source>
        <strain evidence="8 9">CC-Bw-6</strain>
    </source>
</reference>
<keyword evidence="2 8" id="KW-0808">Transferase</keyword>
<dbReference type="Proteomes" id="UP000315891">
    <property type="component" value="Chromosome"/>
</dbReference>
<evidence type="ECO:0000256" key="4">
    <source>
        <dbReference type="ARBA" id="ARBA00022989"/>
    </source>
</evidence>
<keyword evidence="4" id="KW-1133">Transmembrane helix</keyword>
<dbReference type="GO" id="GO:0008146">
    <property type="term" value="F:sulfotransferase activity"/>
    <property type="evidence" value="ECO:0007669"/>
    <property type="project" value="InterPro"/>
</dbReference>
<evidence type="ECO:0000256" key="7">
    <source>
        <dbReference type="ARBA" id="ARBA00023180"/>
    </source>
</evidence>
<proteinExistence type="predicted"/>
<evidence type="ECO:0000256" key="3">
    <source>
        <dbReference type="ARBA" id="ARBA00022692"/>
    </source>
</evidence>
<dbReference type="PANTHER" id="PTHR12137:SF54">
    <property type="entry name" value="CARBOHYDRATE SULFOTRANSFERASE"/>
    <property type="match status" value="1"/>
</dbReference>
<dbReference type="OrthoDB" id="288532at2"/>
<evidence type="ECO:0000256" key="5">
    <source>
        <dbReference type="ARBA" id="ARBA00023034"/>
    </source>
</evidence>
<evidence type="ECO:0000256" key="1">
    <source>
        <dbReference type="ARBA" id="ARBA00004323"/>
    </source>
</evidence>
<dbReference type="GO" id="GO:0016020">
    <property type="term" value="C:membrane"/>
    <property type="evidence" value="ECO:0007669"/>
    <property type="project" value="InterPro"/>
</dbReference>
<dbReference type="RefSeq" id="WP_143879067.1">
    <property type="nucleotide sequence ID" value="NZ_BAABLZ010000001.1"/>
</dbReference>
<dbReference type="EMBL" id="CP041742">
    <property type="protein sequence ID" value="QDQ73555.1"/>
    <property type="molecule type" value="Genomic_DNA"/>
</dbReference>
<keyword evidence="7" id="KW-0325">Glycoprotein</keyword>